<dbReference type="AlphaFoldDB" id="A0A3B1BBF3"/>
<feature type="non-terminal residue" evidence="1">
    <location>
        <position position="1"/>
    </location>
</feature>
<reference evidence="1" key="1">
    <citation type="submission" date="2018-06" db="EMBL/GenBank/DDBJ databases">
        <authorList>
            <person name="Zhirakovskaya E."/>
        </authorList>
    </citation>
    <scope>NUCLEOTIDE SEQUENCE</scope>
</reference>
<accession>A0A3B1BBF3</accession>
<protein>
    <submittedName>
        <fullName evidence="1">Uncharacterized protein</fullName>
    </submittedName>
</protein>
<evidence type="ECO:0000313" key="1">
    <source>
        <dbReference type="EMBL" id="VAX02347.1"/>
    </source>
</evidence>
<dbReference type="EMBL" id="UOFW01000006">
    <property type="protein sequence ID" value="VAX02347.1"/>
    <property type="molecule type" value="Genomic_DNA"/>
</dbReference>
<name>A0A3B1BBF3_9ZZZZ</name>
<organism evidence="1">
    <name type="scientific">hydrothermal vent metagenome</name>
    <dbReference type="NCBI Taxonomy" id="652676"/>
    <lineage>
        <taxon>unclassified sequences</taxon>
        <taxon>metagenomes</taxon>
        <taxon>ecological metagenomes</taxon>
    </lineage>
</organism>
<sequence length="38" mass="4283">KSLDKYNSYRPHNALEGETPLAYIEKALSGKTQESQNT</sequence>
<proteinExistence type="predicted"/>
<gene>
    <name evidence="1" type="ORF">MNBD_ALPHA03-351</name>
</gene>